<keyword evidence="1" id="KW-0472">Membrane</keyword>
<evidence type="ECO:0000313" key="4">
    <source>
        <dbReference type="EMBL" id="SEE51605.1"/>
    </source>
</evidence>
<dbReference type="OrthoDB" id="8965954at2"/>
<sequence length="107" mass="13028">MQREYTQEQKYILARKRVERISKFYKHLAIYLAVNTFLSAIFIVGDMNDGDTFNQAFFNYHNYKIWFYWGIGIAFQAINTFGINLFFNKDWEKRKVQQYLDEQNDNL</sequence>
<keyword evidence="1" id="KW-1133">Transmembrane helix</keyword>
<feature type="domain" description="2TM" evidence="2">
    <location>
        <begin position="14"/>
        <end position="100"/>
    </location>
</feature>
<proteinExistence type="predicted"/>
<keyword evidence="6" id="KW-1185">Reference proteome</keyword>
<evidence type="ECO:0000256" key="1">
    <source>
        <dbReference type="SAM" id="Phobius"/>
    </source>
</evidence>
<dbReference type="EMBL" id="LGBR01000001">
    <property type="protein sequence ID" value="KOY52748.1"/>
    <property type="molecule type" value="Genomic_DNA"/>
</dbReference>
<name>A0A0N0UNX6_9FLAO</name>
<reference evidence="3 5" key="1">
    <citation type="submission" date="2015-07" db="EMBL/GenBank/DDBJ databases">
        <title>Genome of Polaribacter dokdonenesis DSW-5, isolated from seawater off Dokdo in Korea.</title>
        <authorList>
            <person name="Yoon K."/>
            <person name="Song J.Y."/>
            <person name="Kim J.F."/>
        </authorList>
    </citation>
    <scope>NUCLEOTIDE SEQUENCE [LARGE SCALE GENOMIC DNA]</scope>
    <source>
        <strain evidence="3 5">DSW-5</strain>
    </source>
</reference>
<keyword evidence="1" id="KW-0812">Transmembrane</keyword>
<dbReference type="InterPro" id="IPR025698">
    <property type="entry name" value="2TM_dom"/>
</dbReference>
<evidence type="ECO:0000259" key="2">
    <source>
        <dbReference type="Pfam" id="PF13239"/>
    </source>
</evidence>
<feature type="transmembrane region" description="Helical" evidence="1">
    <location>
        <begin position="24"/>
        <end position="45"/>
    </location>
</feature>
<gene>
    <name evidence="3" type="ORF">I602_2308</name>
    <name evidence="4" type="ORF">SAMN05444353_2083</name>
</gene>
<dbReference type="EMBL" id="FNUE01000002">
    <property type="protein sequence ID" value="SEE51605.1"/>
    <property type="molecule type" value="Genomic_DNA"/>
</dbReference>
<reference evidence="4 6" key="2">
    <citation type="submission" date="2016-10" db="EMBL/GenBank/DDBJ databases">
        <authorList>
            <person name="Varghese N."/>
            <person name="Submissions S."/>
        </authorList>
    </citation>
    <scope>NUCLEOTIDE SEQUENCE [LARGE SCALE GENOMIC DNA]</scope>
    <source>
        <strain evidence="4 6">DSW-5</strain>
    </source>
</reference>
<comment type="caution">
    <text evidence="3">The sequence shown here is derived from an EMBL/GenBank/DDBJ whole genome shotgun (WGS) entry which is preliminary data.</text>
</comment>
<feature type="transmembrane region" description="Helical" evidence="1">
    <location>
        <begin position="65"/>
        <end position="87"/>
    </location>
</feature>
<evidence type="ECO:0000313" key="3">
    <source>
        <dbReference type="EMBL" id="KOY52748.1"/>
    </source>
</evidence>
<dbReference type="RefSeq" id="WP_053974826.1">
    <property type="nucleotide sequence ID" value="NZ_FNUE01000002.1"/>
</dbReference>
<protein>
    <submittedName>
        <fullName evidence="4">2TM domain-containing protein</fullName>
    </submittedName>
</protein>
<organism evidence="3 5">
    <name type="scientific">Polaribacter dokdonensis DSW-5</name>
    <dbReference type="NCBI Taxonomy" id="1300348"/>
    <lineage>
        <taxon>Bacteria</taxon>
        <taxon>Pseudomonadati</taxon>
        <taxon>Bacteroidota</taxon>
        <taxon>Flavobacteriia</taxon>
        <taxon>Flavobacteriales</taxon>
        <taxon>Flavobacteriaceae</taxon>
    </lineage>
</organism>
<dbReference type="Proteomes" id="UP000037716">
    <property type="component" value="Unassembled WGS sequence"/>
</dbReference>
<dbReference type="Pfam" id="PF13239">
    <property type="entry name" value="2TM"/>
    <property type="match status" value="1"/>
</dbReference>
<dbReference type="Proteomes" id="UP000183071">
    <property type="component" value="Unassembled WGS sequence"/>
</dbReference>
<evidence type="ECO:0000313" key="5">
    <source>
        <dbReference type="Proteomes" id="UP000037716"/>
    </source>
</evidence>
<dbReference type="AlphaFoldDB" id="A0A0N0UNX6"/>
<dbReference type="STRING" id="1300348.I602_2308"/>
<dbReference type="PATRIC" id="fig|1300348.6.peg.2309"/>
<evidence type="ECO:0000313" key="6">
    <source>
        <dbReference type="Proteomes" id="UP000183071"/>
    </source>
</evidence>
<accession>A0A0N0UNX6</accession>